<feature type="region of interest" description="Disordered" evidence="2">
    <location>
        <begin position="883"/>
        <end position="910"/>
    </location>
</feature>
<protein>
    <recommendedName>
        <fullName evidence="3">Symplekin/Pta1 N-terminal domain-containing protein</fullName>
    </recommendedName>
</protein>
<dbReference type="AlphaFoldDB" id="A0ABD0VL62"/>
<evidence type="ECO:0000256" key="1">
    <source>
        <dbReference type="SAM" id="Coils"/>
    </source>
</evidence>
<comment type="caution">
    <text evidence="4">The sequence shown here is derived from an EMBL/GenBank/DDBJ whole genome shotgun (WGS) entry which is preliminary data.</text>
</comment>
<feature type="compositionally biased region" description="Polar residues" evidence="2">
    <location>
        <begin position="697"/>
        <end position="716"/>
    </location>
</feature>
<feature type="compositionally biased region" description="Low complexity" evidence="2">
    <location>
        <begin position="685"/>
        <end position="696"/>
    </location>
</feature>
<keyword evidence="5" id="KW-1185">Reference proteome</keyword>
<sequence>MGSKLAEIQPRETQVYMSSNSMSYGHGVQFCGFIDLDREGLNDGRGPASHRIFLEFESSFPNFDNLMGLQEIINERLRVLKELGRKVTEDSLVLLPKLLSFLKHDDPFVVKRSITTGTSLFCAVLVEIAVQLNKSDRPERWLEKMWSWMLQFKDAVFGIVLEQFSLFLASNLARKYLTAEIRASKEEIAEFFLRFEKSSSNFGFFWMAAKKIDALEERLEGEMNQIKETVEERMSSMEGQVADLRDMMKKMLEFQTQSAASDAKGPEAKNINSEIHREEEEVEIVEGRRGIPHLEPLQREERGGAYGERQGYGGMEPKGAGWEHPEGYYGRRGAVFEDRRGDFEGGMGNGRAREDRETSVQALYFRTQCYKILLPGSIGTKVLAVKFLETCVLTLTSDEHVGDAPYEEGKERDFNVSWLMKDHPVFNPAALAIEANSSLKLLLDLLRSADSLRGSLTIAIMNCIATIARKRPLHYDGILAALLAFTPNDHTLQGGHVASVRYSLRTAFLGFLKCNHPSAIESRDKLVRWLRSTSPGEAVEQVIRQLEKMSRMERMSRDVQVNKDDELSGQISTSKDLARIRSGMQFDDISSISEEMPQKKMRFSSTFISIQPVDKPSDMMDTPDSASDFPLKDDLSPVEKMIAMIGALLAEGERGSESLEILISNIHADLLADIVLETMKHLPKNSLSSSGINGNSRVSSQMSPRGSLSHEGPSSGTGHGQPPFSSQNESTKSVSSEITMPTLDMPALSNILADFKRDPRRDPRRFDPRLAVATAVQSLPLNSENDSDSKNELYQSKSNLISSLEDKAAYPLPSFASKDEDKLLDSTVDSNTKQLASNEPLEVKGTVMEAEPLTEAQIPVKSPLSTMHAVELELSVSVSSDAAASQSIDNNPLEPDQYSSPVSSTLTSEDASHDLPMLPVYVELTTEQKKELCNLAIARIFKDCKKVCAVPTSQPWLPLLARLVSQSDADGDMVSLLQSHIISDCDRLKGHELTMLVLYHIHAIMISESNESSNIAASNYERFLLSSAKGLIDSFPASDKSFSRLLGEAPFLPDSALRFLEDVCYSSVYDHLKKDASDGDRATQGLGTLWSLILSRPSNRLACLEIALKMFSLIMLVESTVVLGHIQSLREEHERNEESETILEIDPTIHSIDIVDEV</sequence>
<proteinExistence type="predicted"/>
<dbReference type="Pfam" id="PF11935">
    <property type="entry name" value="SYMPK_PTA1_N"/>
    <property type="match status" value="1"/>
</dbReference>
<dbReference type="Proteomes" id="UP001552299">
    <property type="component" value="Unassembled WGS sequence"/>
</dbReference>
<feature type="compositionally biased region" description="Polar residues" evidence="2">
    <location>
        <begin position="723"/>
        <end position="736"/>
    </location>
</feature>
<dbReference type="PANTHER" id="PTHR47184">
    <property type="entry name" value="PHOSPHATIDYLINOSITOL 3-AND 4-KINASE FAMILY PROTEIN-RELATED"/>
    <property type="match status" value="1"/>
</dbReference>
<dbReference type="InterPro" id="IPR011989">
    <property type="entry name" value="ARM-like"/>
</dbReference>
<evidence type="ECO:0000256" key="2">
    <source>
        <dbReference type="SAM" id="MobiDB-lite"/>
    </source>
</evidence>
<dbReference type="Gene3D" id="1.25.10.10">
    <property type="entry name" value="Leucine-rich Repeat Variant"/>
    <property type="match status" value="2"/>
</dbReference>
<accession>A0ABD0VL62</accession>
<gene>
    <name evidence="4" type="ORF">M5K25_007290</name>
</gene>
<organism evidence="4 5">
    <name type="scientific">Dendrobium thyrsiflorum</name>
    <name type="common">Pinecone-like raceme dendrobium</name>
    <name type="synonym">Orchid</name>
    <dbReference type="NCBI Taxonomy" id="117978"/>
    <lineage>
        <taxon>Eukaryota</taxon>
        <taxon>Viridiplantae</taxon>
        <taxon>Streptophyta</taxon>
        <taxon>Embryophyta</taxon>
        <taxon>Tracheophyta</taxon>
        <taxon>Spermatophyta</taxon>
        <taxon>Magnoliopsida</taxon>
        <taxon>Liliopsida</taxon>
        <taxon>Asparagales</taxon>
        <taxon>Orchidaceae</taxon>
        <taxon>Epidendroideae</taxon>
        <taxon>Malaxideae</taxon>
        <taxon>Dendrobiinae</taxon>
        <taxon>Dendrobium</taxon>
    </lineage>
</organism>
<name>A0ABD0VL62_DENTH</name>
<dbReference type="EMBL" id="JANQDX010000006">
    <property type="protein sequence ID" value="KAL0923242.1"/>
    <property type="molecule type" value="Genomic_DNA"/>
</dbReference>
<evidence type="ECO:0000259" key="3">
    <source>
        <dbReference type="Pfam" id="PF11935"/>
    </source>
</evidence>
<feature type="region of interest" description="Disordered" evidence="2">
    <location>
        <begin position="684"/>
        <end position="736"/>
    </location>
</feature>
<dbReference type="InterPro" id="IPR032460">
    <property type="entry name" value="Symplekin/Pta1_N"/>
</dbReference>
<feature type="coiled-coil region" evidence="1">
    <location>
        <begin position="209"/>
        <end position="288"/>
    </location>
</feature>
<evidence type="ECO:0000313" key="4">
    <source>
        <dbReference type="EMBL" id="KAL0923242.1"/>
    </source>
</evidence>
<keyword evidence="1" id="KW-0175">Coiled coil</keyword>
<reference evidence="4 5" key="1">
    <citation type="journal article" date="2024" name="Plant Biotechnol. J.">
        <title>Dendrobium thyrsiflorum genome and its molecular insights into genes involved in important horticultural traits.</title>
        <authorList>
            <person name="Chen B."/>
            <person name="Wang J.Y."/>
            <person name="Zheng P.J."/>
            <person name="Li K.L."/>
            <person name="Liang Y.M."/>
            <person name="Chen X.F."/>
            <person name="Zhang C."/>
            <person name="Zhao X."/>
            <person name="He X."/>
            <person name="Zhang G.Q."/>
            <person name="Liu Z.J."/>
            <person name="Xu Q."/>
        </authorList>
    </citation>
    <scope>NUCLEOTIDE SEQUENCE [LARGE SCALE GENOMIC DNA]</scope>
    <source>
        <strain evidence="4">GZMU011</strain>
    </source>
</reference>
<dbReference type="PANTHER" id="PTHR47184:SF3">
    <property type="entry name" value="PHOSPHATIDYLINOSITOL 3-AND 4-KINASE FAMILY PROTEIN-RELATED"/>
    <property type="match status" value="1"/>
</dbReference>
<feature type="compositionally biased region" description="Polar residues" evidence="2">
    <location>
        <begin position="897"/>
        <end position="909"/>
    </location>
</feature>
<evidence type="ECO:0000313" key="5">
    <source>
        <dbReference type="Proteomes" id="UP001552299"/>
    </source>
</evidence>
<feature type="domain" description="Symplekin/Pta1 N-terminal" evidence="3">
    <location>
        <begin position="376"/>
        <end position="524"/>
    </location>
</feature>